<dbReference type="GeneID" id="41329454"/>
<dbReference type="EMBL" id="CP042905">
    <property type="protein sequence ID" value="QEE15634.1"/>
    <property type="molecule type" value="Genomic_DNA"/>
</dbReference>
<gene>
    <name evidence="2" type="ORF">DSAG12_01460</name>
</gene>
<feature type="transmembrane region" description="Helical" evidence="1">
    <location>
        <begin position="170"/>
        <end position="188"/>
    </location>
</feature>
<proteinExistence type="predicted"/>
<keyword evidence="1" id="KW-0812">Transmembrane</keyword>
<accession>A0A5B9D932</accession>
<dbReference type="AlphaFoldDB" id="A0A5B9D932"/>
<organism evidence="2 3">
    <name type="scientific">Promethearchaeum syntrophicum</name>
    <dbReference type="NCBI Taxonomy" id="2594042"/>
    <lineage>
        <taxon>Archaea</taxon>
        <taxon>Promethearchaeati</taxon>
        <taxon>Promethearchaeota</taxon>
        <taxon>Promethearchaeia</taxon>
        <taxon>Promethearchaeales</taxon>
        <taxon>Promethearchaeaceae</taxon>
        <taxon>Promethearchaeum</taxon>
    </lineage>
</organism>
<reference evidence="2 3" key="2">
    <citation type="journal article" date="2024" name="Int. J. Syst. Evol. Microbiol.">
        <title>Promethearchaeum syntrophicum gen. nov., sp. nov., an anaerobic, obligately syntrophic archaeon, the first isolate of the lineage 'Asgard' archaea, and proposal of the new archaeal phylum Promethearchaeota phyl. nov. and kingdom Promethearchaeati regn. nov.</title>
        <authorList>
            <person name="Imachi H."/>
            <person name="Nobu M.K."/>
            <person name="Kato S."/>
            <person name="Takaki Y."/>
            <person name="Miyazaki M."/>
            <person name="Miyata M."/>
            <person name="Ogawara M."/>
            <person name="Saito Y."/>
            <person name="Sakai S."/>
            <person name="Tahara Y.O."/>
            <person name="Takano Y."/>
            <person name="Tasumi E."/>
            <person name="Uematsu K."/>
            <person name="Yoshimura T."/>
            <person name="Itoh T."/>
            <person name="Ohkuma M."/>
            <person name="Takai K."/>
        </authorList>
    </citation>
    <scope>NUCLEOTIDE SEQUENCE [LARGE SCALE GENOMIC DNA]</scope>
    <source>
        <strain evidence="2 3">MK-D1</strain>
    </source>
</reference>
<keyword evidence="3" id="KW-1185">Reference proteome</keyword>
<evidence type="ECO:0000256" key="1">
    <source>
        <dbReference type="SAM" id="Phobius"/>
    </source>
</evidence>
<reference evidence="2 3" key="1">
    <citation type="journal article" date="2020" name="Nature">
        <title>Isolation of an archaeon at the prokaryote-eukaryote interface.</title>
        <authorList>
            <person name="Imachi H."/>
            <person name="Nobu M.K."/>
            <person name="Nakahara N."/>
            <person name="Morono Y."/>
            <person name="Ogawara M."/>
            <person name="Takaki Y."/>
            <person name="Takano Y."/>
            <person name="Uematsu K."/>
            <person name="Ikuta T."/>
            <person name="Ito M."/>
            <person name="Matsui Y."/>
            <person name="Miyazaki M."/>
            <person name="Murata K."/>
            <person name="Saito Y."/>
            <person name="Sakai S."/>
            <person name="Song C."/>
            <person name="Tasumi E."/>
            <person name="Yamanaka Y."/>
            <person name="Yamaguchi T."/>
            <person name="Kamagata Y."/>
            <person name="Tamaki H."/>
            <person name="Takai K."/>
        </authorList>
    </citation>
    <scope>NUCLEOTIDE SEQUENCE [LARGE SCALE GENOMIC DNA]</scope>
    <source>
        <strain evidence="2 3">MK-D1</strain>
    </source>
</reference>
<evidence type="ECO:0000313" key="3">
    <source>
        <dbReference type="Proteomes" id="UP000321408"/>
    </source>
</evidence>
<keyword evidence="1" id="KW-1133">Transmembrane helix</keyword>
<sequence length="193" mass="22217">MRRKFQGKLLFILLIVGMLINNFDDPIILANAEDNIYEDQYQLQQGATRFYVVNLSLNANLQINCTAYYKGVFHVYIFDERPTDNHVLNDGSIDASITDQAVAYNETPSQIFSPNINNTVNSVTLNYTAPSFQLYYLEIIVVENGPDTFKLESNFALQAYYIPFIPGYKLEIFASCAVFIVFFIYFKIKKYKS</sequence>
<dbReference type="RefSeq" id="WP_147662536.1">
    <property type="nucleotide sequence ID" value="NZ_CP042905.2"/>
</dbReference>
<name>A0A5B9D932_9ARCH</name>
<dbReference type="Proteomes" id="UP000321408">
    <property type="component" value="Chromosome"/>
</dbReference>
<keyword evidence="1" id="KW-0472">Membrane</keyword>
<protein>
    <recommendedName>
        <fullName evidence="4">Emp24/gp25L/p24 family/GOLD</fullName>
    </recommendedName>
</protein>
<evidence type="ECO:0000313" key="2">
    <source>
        <dbReference type="EMBL" id="QEE15634.1"/>
    </source>
</evidence>
<evidence type="ECO:0008006" key="4">
    <source>
        <dbReference type="Google" id="ProtNLM"/>
    </source>
</evidence>
<dbReference type="KEGG" id="psyt:DSAG12_01460"/>